<evidence type="ECO:0000256" key="1">
    <source>
        <dbReference type="ARBA" id="ARBA00022722"/>
    </source>
</evidence>
<proteinExistence type="predicted"/>
<dbReference type="EMBL" id="QEFC01001756">
    <property type="protein sequence ID" value="KAE9456157.1"/>
    <property type="molecule type" value="Genomic_DNA"/>
</dbReference>
<evidence type="ECO:0000313" key="7">
    <source>
        <dbReference type="EMBL" id="KAE9456157.1"/>
    </source>
</evidence>
<keyword evidence="4" id="KW-0269">Exonuclease</keyword>
<evidence type="ECO:0000256" key="3">
    <source>
        <dbReference type="ARBA" id="ARBA00022801"/>
    </source>
</evidence>
<dbReference type="GO" id="GO:0003684">
    <property type="term" value="F:damaged DNA binding"/>
    <property type="evidence" value="ECO:0007669"/>
    <property type="project" value="TreeGrafter"/>
</dbReference>
<dbReference type="GO" id="GO:0006303">
    <property type="term" value="P:double-strand break repair via nonhomologous end joining"/>
    <property type="evidence" value="ECO:0007669"/>
    <property type="project" value="TreeGrafter"/>
</dbReference>
<dbReference type="PANTHER" id="PTHR23240">
    <property type="entry name" value="DNA CROSS-LINK REPAIR PROTEIN PSO2/SNM1-RELATED"/>
    <property type="match status" value="1"/>
</dbReference>
<protein>
    <recommendedName>
        <fullName evidence="6">DNA repair metallo-beta-lactamase domain-containing protein</fullName>
    </recommendedName>
</protein>
<evidence type="ECO:0000313" key="8">
    <source>
        <dbReference type="Proteomes" id="UP000428333"/>
    </source>
</evidence>
<name>A0A6A4LNH1_9ERIC</name>
<keyword evidence="1" id="KW-0540">Nuclease</keyword>
<feature type="signal peptide" evidence="5">
    <location>
        <begin position="1"/>
        <end position="28"/>
    </location>
</feature>
<organism evidence="7 8">
    <name type="scientific">Rhododendron williamsianum</name>
    <dbReference type="NCBI Taxonomy" id="262921"/>
    <lineage>
        <taxon>Eukaryota</taxon>
        <taxon>Viridiplantae</taxon>
        <taxon>Streptophyta</taxon>
        <taxon>Embryophyta</taxon>
        <taxon>Tracheophyta</taxon>
        <taxon>Spermatophyta</taxon>
        <taxon>Magnoliopsida</taxon>
        <taxon>eudicotyledons</taxon>
        <taxon>Gunneridae</taxon>
        <taxon>Pentapetalae</taxon>
        <taxon>asterids</taxon>
        <taxon>Ericales</taxon>
        <taxon>Ericaceae</taxon>
        <taxon>Ericoideae</taxon>
        <taxon>Rhodoreae</taxon>
        <taxon>Rhododendron</taxon>
    </lineage>
</organism>
<dbReference type="InterPro" id="IPR011084">
    <property type="entry name" value="DRMBL"/>
</dbReference>
<comment type="caution">
    <text evidence="7">The sequence shown here is derived from an EMBL/GenBank/DDBJ whole genome shotgun (WGS) entry which is preliminary data.</text>
</comment>
<dbReference type="Pfam" id="PF07522">
    <property type="entry name" value="DRMBL"/>
    <property type="match status" value="1"/>
</dbReference>
<feature type="domain" description="DNA repair metallo-beta-lactamase" evidence="6">
    <location>
        <begin position="78"/>
        <end position="109"/>
    </location>
</feature>
<dbReference type="OrthoDB" id="262529at2759"/>
<dbReference type="GO" id="GO:0035312">
    <property type="term" value="F:5'-3' DNA exonuclease activity"/>
    <property type="evidence" value="ECO:0007669"/>
    <property type="project" value="TreeGrafter"/>
</dbReference>
<dbReference type="Proteomes" id="UP000428333">
    <property type="component" value="Linkage Group LG07"/>
</dbReference>
<evidence type="ECO:0000256" key="2">
    <source>
        <dbReference type="ARBA" id="ARBA00022759"/>
    </source>
</evidence>
<dbReference type="GO" id="GO:0036297">
    <property type="term" value="P:interstrand cross-link repair"/>
    <property type="evidence" value="ECO:0007669"/>
    <property type="project" value="TreeGrafter"/>
</dbReference>
<keyword evidence="3" id="KW-0378">Hydrolase</keyword>
<dbReference type="AlphaFoldDB" id="A0A6A4LNH1"/>
<gene>
    <name evidence="7" type="ORF">C3L33_11949</name>
</gene>
<keyword evidence="8" id="KW-1185">Reference proteome</keyword>
<feature type="chain" id="PRO_5025358288" description="DNA repair metallo-beta-lactamase domain-containing protein" evidence="5">
    <location>
        <begin position="29"/>
        <end position="179"/>
    </location>
</feature>
<sequence length="179" mass="20420">CSHVLVSCKFLIIHLIVLWRLQVVDVIASHPKHDIIIGIDSLGKEDLLIHIARVLKIKVCSFLSERNFELGLSLAVERYHEYMYSVPYSDHSCFAEIKEFVKIVQPTNLKGIVSSSSYVDPLYYFGRLLGEKLQSQRSYRNFDMEGGERVEAAHTKSALRIDDSSKAGKKRSRTKGVMF</sequence>
<reference evidence="7 8" key="1">
    <citation type="journal article" date="2019" name="Genome Biol. Evol.">
        <title>The Rhododendron genome and chromosomal organization provide insight into shared whole-genome duplications across the heath family (Ericaceae).</title>
        <authorList>
            <person name="Soza V.L."/>
            <person name="Lindsley D."/>
            <person name="Waalkes A."/>
            <person name="Ramage E."/>
            <person name="Patwardhan R.P."/>
            <person name="Burton J.N."/>
            <person name="Adey A."/>
            <person name="Kumar A."/>
            <person name="Qiu R."/>
            <person name="Shendure J."/>
            <person name="Hall B."/>
        </authorList>
    </citation>
    <scope>NUCLEOTIDE SEQUENCE [LARGE SCALE GENOMIC DNA]</scope>
    <source>
        <strain evidence="7">RSF 1966-606</strain>
    </source>
</reference>
<evidence type="ECO:0000256" key="5">
    <source>
        <dbReference type="SAM" id="SignalP"/>
    </source>
</evidence>
<dbReference type="Gene3D" id="3.40.50.12650">
    <property type="match status" value="1"/>
</dbReference>
<dbReference type="GO" id="GO:0004519">
    <property type="term" value="F:endonuclease activity"/>
    <property type="evidence" value="ECO:0007669"/>
    <property type="project" value="UniProtKB-KW"/>
</dbReference>
<evidence type="ECO:0000256" key="4">
    <source>
        <dbReference type="ARBA" id="ARBA00022839"/>
    </source>
</evidence>
<feature type="non-terminal residue" evidence="7">
    <location>
        <position position="1"/>
    </location>
</feature>
<dbReference type="PANTHER" id="PTHR23240:SF8">
    <property type="entry name" value="PROTEIN ARTEMIS"/>
    <property type="match status" value="1"/>
</dbReference>
<keyword evidence="2" id="KW-0255">Endonuclease</keyword>
<keyword evidence="5" id="KW-0732">Signal</keyword>
<accession>A0A6A4LNH1</accession>
<evidence type="ECO:0000259" key="6">
    <source>
        <dbReference type="Pfam" id="PF07522"/>
    </source>
</evidence>